<protein>
    <submittedName>
        <fullName evidence="1">Uncharacterized protein</fullName>
    </submittedName>
</protein>
<dbReference type="EMBL" id="CP013442">
    <property type="protein sequence ID" value="AOK14904.1"/>
    <property type="molecule type" value="Genomic_DNA"/>
</dbReference>
<reference evidence="1 2" key="1">
    <citation type="submission" date="2015-12" db="EMBL/GenBank/DDBJ databases">
        <title>Diversity of Burkholderia near neighbor genomes.</title>
        <authorList>
            <person name="Sahl J."/>
            <person name="Wagner D."/>
            <person name="Keim P."/>
        </authorList>
    </citation>
    <scope>NUCLEOTIDE SEQUENCE [LARGE SCALE GENOMIC DNA]</scope>
    <source>
        <strain evidence="1 2">MSMB1184WGS</strain>
    </source>
</reference>
<organism evidence="1 2">
    <name type="scientific">Burkholderia cepacia</name>
    <name type="common">Pseudomonas cepacia</name>
    <dbReference type="NCBI Taxonomy" id="292"/>
    <lineage>
        <taxon>Bacteria</taxon>
        <taxon>Pseudomonadati</taxon>
        <taxon>Pseudomonadota</taxon>
        <taxon>Betaproteobacteria</taxon>
        <taxon>Burkholderiales</taxon>
        <taxon>Burkholderiaceae</taxon>
        <taxon>Burkholderia</taxon>
        <taxon>Burkholderia cepacia complex</taxon>
    </lineage>
</organism>
<proteinExistence type="predicted"/>
<sequence>MPPVRRRAACRSITRCSTQNTHSSAPITIRVHHELNVPSNVISTWIVPRMPTPNTEPIT</sequence>
<accession>A0A1B4PLX6</accession>
<evidence type="ECO:0000313" key="2">
    <source>
        <dbReference type="Proteomes" id="UP000094776"/>
    </source>
</evidence>
<dbReference type="AlphaFoldDB" id="A0A1B4PLX6"/>
<evidence type="ECO:0000313" key="1">
    <source>
        <dbReference type="EMBL" id="AOK14904.1"/>
    </source>
</evidence>
<name>A0A1B4PLX6_BURCE</name>
<dbReference type="Proteomes" id="UP000094776">
    <property type="component" value="Chromosome 3"/>
</dbReference>
<gene>
    <name evidence="1" type="ORF">WT26_02400</name>
</gene>